<proteinExistence type="predicted"/>
<evidence type="ECO:0000313" key="6">
    <source>
        <dbReference type="EMBL" id="MFC3193398.1"/>
    </source>
</evidence>
<keyword evidence="2" id="KW-0238">DNA-binding</keyword>
<evidence type="ECO:0000313" key="7">
    <source>
        <dbReference type="Proteomes" id="UP001595533"/>
    </source>
</evidence>
<evidence type="ECO:0000256" key="1">
    <source>
        <dbReference type="ARBA" id="ARBA00023015"/>
    </source>
</evidence>
<dbReference type="PANTHER" id="PTHR43280">
    <property type="entry name" value="ARAC-FAMILY TRANSCRIPTIONAL REGULATOR"/>
    <property type="match status" value="1"/>
</dbReference>
<dbReference type="Gene3D" id="1.10.10.60">
    <property type="entry name" value="Homeodomain-like"/>
    <property type="match status" value="2"/>
</dbReference>
<evidence type="ECO:0000259" key="5">
    <source>
        <dbReference type="PROSITE" id="PS01124"/>
    </source>
</evidence>
<feature type="domain" description="HTH araC/xylS-type" evidence="5">
    <location>
        <begin position="270"/>
        <end position="376"/>
    </location>
</feature>
<dbReference type="PANTHER" id="PTHR43280:SF29">
    <property type="entry name" value="ARAC-FAMILY TRANSCRIPTIONAL REGULATOR"/>
    <property type="match status" value="1"/>
</dbReference>
<gene>
    <name evidence="6" type="ORF">ACFODZ_03975</name>
</gene>
<dbReference type="EMBL" id="JBHRTS010000002">
    <property type="protein sequence ID" value="MFC3193398.1"/>
    <property type="molecule type" value="Genomic_DNA"/>
</dbReference>
<dbReference type="RefSeq" id="WP_077410110.1">
    <property type="nucleotide sequence ID" value="NZ_JBHRTS010000002.1"/>
</dbReference>
<comment type="caution">
    <text evidence="6">The sequence shown here is derived from an EMBL/GenBank/DDBJ whole genome shotgun (WGS) entry which is preliminary data.</text>
</comment>
<feature type="transmembrane region" description="Helical" evidence="4">
    <location>
        <begin position="101"/>
        <end position="120"/>
    </location>
</feature>
<evidence type="ECO:0000256" key="3">
    <source>
        <dbReference type="ARBA" id="ARBA00023163"/>
    </source>
</evidence>
<keyword evidence="4" id="KW-1133">Transmembrane helix</keyword>
<dbReference type="Pfam" id="PF12833">
    <property type="entry name" value="HTH_18"/>
    <property type="match status" value="1"/>
</dbReference>
<sequence length="380" mass="44373">MSFRLYDLILITGIVQGLVASVLMISSRQFQPHQKLLGLIVVVFVTVIMRALVYSLNWDAIHWLRFAPLGLELFLPPLLYFYVCLVTAVSGAQQPAHRNHLVLPVVWFSYDLVVFVLTLIQPDTATQNHLAIALYYESVNLVEDKLILLSTWLYLILGLRRFLHFSHHMDQLDHAKSQVLYRWVWQILIWMVMLALFLMLNNVLDLLGIWTEYRWPRWMGFNIYLALTTYYLGSLGMRLQSPRLFEAIQSIKVHQHKSQANDYEQLRQQLHQYLFVEQHYLEPDLSSQQVAEALNIPAETLSFLLNRKLKVSFRDLLNQYRIDVVKSLIKERTAIEKLSTNSILDLAMEAGFNSQASFYRAFKKFVGITPLQFATQQKDH</sequence>
<dbReference type="InterPro" id="IPR018060">
    <property type="entry name" value="HTH_AraC"/>
</dbReference>
<dbReference type="PROSITE" id="PS01124">
    <property type="entry name" value="HTH_ARAC_FAMILY_2"/>
    <property type="match status" value="1"/>
</dbReference>
<reference evidence="7" key="1">
    <citation type="journal article" date="2019" name="Int. J. Syst. Evol. Microbiol.">
        <title>The Global Catalogue of Microorganisms (GCM) 10K type strain sequencing project: providing services to taxonomists for standard genome sequencing and annotation.</title>
        <authorList>
            <consortium name="The Broad Institute Genomics Platform"/>
            <consortium name="The Broad Institute Genome Sequencing Center for Infectious Disease"/>
            <person name="Wu L."/>
            <person name="Ma J."/>
        </authorList>
    </citation>
    <scope>NUCLEOTIDE SEQUENCE [LARGE SCALE GENOMIC DNA]</scope>
    <source>
        <strain evidence="7">KCTC 42953</strain>
    </source>
</reference>
<dbReference type="Proteomes" id="UP001595533">
    <property type="component" value="Unassembled WGS sequence"/>
</dbReference>
<dbReference type="SMART" id="SM00342">
    <property type="entry name" value="HTH_ARAC"/>
    <property type="match status" value="1"/>
</dbReference>
<dbReference type="PRINTS" id="PR00032">
    <property type="entry name" value="HTHARAC"/>
</dbReference>
<keyword evidence="4" id="KW-0812">Transmembrane</keyword>
<keyword evidence="7" id="KW-1185">Reference proteome</keyword>
<keyword evidence="1" id="KW-0805">Transcription regulation</keyword>
<organism evidence="6 7">
    <name type="scientific">Marinicella sediminis</name>
    <dbReference type="NCBI Taxonomy" id="1792834"/>
    <lineage>
        <taxon>Bacteria</taxon>
        <taxon>Pseudomonadati</taxon>
        <taxon>Pseudomonadota</taxon>
        <taxon>Gammaproteobacteria</taxon>
        <taxon>Lysobacterales</taxon>
        <taxon>Marinicellaceae</taxon>
        <taxon>Marinicella</taxon>
    </lineage>
</organism>
<feature type="transmembrane region" description="Helical" evidence="4">
    <location>
        <begin position="6"/>
        <end position="24"/>
    </location>
</feature>
<feature type="transmembrane region" description="Helical" evidence="4">
    <location>
        <begin position="183"/>
        <end position="203"/>
    </location>
</feature>
<dbReference type="InterPro" id="IPR020449">
    <property type="entry name" value="Tscrpt_reg_AraC-type_HTH"/>
</dbReference>
<evidence type="ECO:0000256" key="4">
    <source>
        <dbReference type="SAM" id="Phobius"/>
    </source>
</evidence>
<feature type="transmembrane region" description="Helical" evidence="4">
    <location>
        <begin position="66"/>
        <end position="89"/>
    </location>
</feature>
<evidence type="ECO:0000256" key="2">
    <source>
        <dbReference type="ARBA" id="ARBA00023125"/>
    </source>
</evidence>
<name>A0ABV7J5E0_9GAMM</name>
<feature type="transmembrane region" description="Helical" evidence="4">
    <location>
        <begin position="146"/>
        <end position="163"/>
    </location>
</feature>
<keyword evidence="3" id="KW-0804">Transcription</keyword>
<protein>
    <submittedName>
        <fullName evidence="6">Helix-turn-helix domain-containing protein</fullName>
    </submittedName>
</protein>
<dbReference type="SUPFAM" id="SSF46689">
    <property type="entry name" value="Homeodomain-like"/>
    <property type="match status" value="1"/>
</dbReference>
<feature type="transmembrane region" description="Helical" evidence="4">
    <location>
        <begin position="215"/>
        <end position="233"/>
    </location>
</feature>
<accession>A0ABV7J5E0</accession>
<dbReference type="InterPro" id="IPR009057">
    <property type="entry name" value="Homeodomain-like_sf"/>
</dbReference>
<keyword evidence="4" id="KW-0472">Membrane</keyword>
<feature type="transmembrane region" description="Helical" evidence="4">
    <location>
        <begin position="36"/>
        <end position="54"/>
    </location>
</feature>